<protein>
    <submittedName>
        <fullName evidence="2">Uncharacterized protein</fullName>
    </submittedName>
</protein>
<gene>
    <name evidence="2" type="ORF">HNR13_001584</name>
</gene>
<dbReference type="Proteomes" id="UP000578352">
    <property type="component" value="Unassembled WGS sequence"/>
</dbReference>
<comment type="caution">
    <text evidence="2">The sequence shown here is derived from an EMBL/GenBank/DDBJ whole genome shotgun (WGS) entry which is preliminary data.</text>
</comment>
<reference evidence="2 3" key="1">
    <citation type="submission" date="2020-07" db="EMBL/GenBank/DDBJ databases">
        <title>Sequencing the genomes of 1000 actinobacteria strains.</title>
        <authorList>
            <person name="Klenk H.-P."/>
        </authorList>
    </citation>
    <scope>NUCLEOTIDE SEQUENCE [LARGE SCALE GENOMIC DNA]</scope>
    <source>
        <strain evidence="2 3">DSM 15165</strain>
    </source>
</reference>
<evidence type="ECO:0000256" key="1">
    <source>
        <dbReference type="SAM" id="MobiDB-lite"/>
    </source>
</evidence>
<name>A0A853CRI3_9MICO</name>
<evidence type="ECO:0000313" key="3">
    <source>
        <dbReference type="Proteomes" id="UP000578352"/>
    </source>
</evidence>
<proteinExistence type="predicted"/>
<dbReference type="RefSeq" id="WP_246312733.1">
    <property type="nucleotide sequence ID" value="NZ_BAABEH010000001.1"/>
</dbReference>
<organism evidence="2 3">
    <name type="scientific">Leifsonia shinshuensis</name>
    <dbReference type="NCBI Taxonomy" id="150026"/>
    <lineage>
        <taxon>Bacteria</taxon>
        <taxon>Bacillati</taxon>
        <taxon>Actinomycetota</taxon>
        <taxon>Actinomycetes</taxon>
        <taxon>Micrococcales</taxon>
        <taxon>Microbacteriaceae</taxon>
        <taxon>Leifsonia</taxon>
    </lineage>
</organism>
<accession>A0A853CRI3</accession>
<sequence length="190" mass="19979">MTLTHIIPSLRASVPNPLGQDLWPEFTTTSLSDVTVAGVSLTRLAEWCGTPCVHTAAAVIPGTGGMPSATEVASVIVTRVTQVATAADGAIDVWIDARLTDAPVAIEELRMIGRVSTASDSRARIHSAGEAAAPVRVDELVSDLRVGDLLVLPCRGAALLREVDPHRRHLHDEATDPSTPDPWTPAGCGR</sequence>
<evidence type="ECO:0000313" key="2">
    <source>
        <dbReference type="EMBL" id="NYJ23297.1"/>
    </source>
</evidence>
<feature type="region of interest" description="Disordered" evidence="1">
    <location>
        <begin position="170"/>
        <end position="190"/>
    </location>
</feature>
<dbReference type="AlphaFoldDB" id="A0A853CRI3"/>
<dbReference type="EMBL" id="JACCFL010000001">
    <property type="protein sequence ID" value="NYJ23297.1"/>
    <property type="molecule type" value="Genomic_DNA"/>
</dbReference>